<name>A0AAE3G7G5_9GAMM</name>
<proteinExistence type="predicted"/>
<keyword evidence="2" id="KW-1185">Reference proteome</keyword>
<comment type="caution">
    <text evidence="1">The sequence shown here is derived from an EMBL/GenBank/DDBJ whole genome shotgun (WGS) entry which is preliminary data.</text>
</comment>
<organism evidence="1 2">
    <name type="scientific">Natronocella acetinitrilica</name>
    <dbReference type="NCBI Taxonomy" id="414046"/>
    <lineage>
        <taxon>Bacteria</taxon>
        <taxon>Pseudomonadati</taxon>
        <taxon>Pseudomonadota</taxon>
        <taxon>Gammaproteobacteria</taxon>
        <taxon>Chromatiales</taxon>
        <taxon>Ectothiorhodospiraceae</taxon>
        <taxon>Natronocella</taxon>
    </lineage>
</organism>
<reference evidence="1" key="1">
    <citation type="submission" date="2022-03" db="EMBL/GenBank/DDBJ databases">
        <title>Genomic Encyclopedia of Type Strains, Phase III (KMG-III): the genomes of soil and plant-associated and newly described type strains.</title>
        <authorList>
            <person name="Whitman W."/>
        </authorList>
    </citation>
    <scope>NUCLEOTIDE SEQUENCE</scope>
    <source>
        <strain evidence="1">ANL 6-2</strain>
    </source>
</reference>
<evidence type="ECO:0000313" key="2">
    <source>
        <dbReference type="Proteomes" id="UP001205843"/>
    </source>
</evidence>
<dbReference type="EMBL" id="JALJXV010000008">
    <property type="protein sequence ID" value="MCP1676211.1"/>
    <property type="molecule type" value="Genomic_DNA"/>
</dbReference>
<evidence type="ECO:0000313" key="1">
    <source>
        <dbReference type="EMBL" id="MCP1676211.1"/>
    </source>
</evidence>
<dbReference type="Proteomes" id="UP001205843">
    <property type="component" value="Unassembled WGS sequence"/>
</dbReference>
<dbReference type="RefSeq" id="WP_253481384.1">
    <property type="nucleotide sequence ID" value="NZ_JALJXV010000008.1"/>
</dbReference>
<gene>
    <name evidence="1" type="ORF">J2T57_003370</name>
</gene>
<accession>A0AAE3G7G5</accession>
<sequence>MNTEGSPDLAPRLREILSDLPDAVPITYQQAADALGLSPPRTIQRVAQALEDLMREDVAAGRPMIAVLVVSRRGGLPGQGFFDLAMELGRFPIDPEQHATAYRQELARVMAGRT</sequence>
<protein>
    <submittedName>
        <fullName evidence="1">Uncharacterized protein</fullName>
    </submittedName>
</protein>
<dbReference type="AlphaFoldDB" id="A0AAE3G7G5"/>